<organism evidence="1 2">
    <name type="scientific">Candidatus Muproteobacteria bacterium RIFCSPLOWO2_01_FULL_60_18</name>
    <dbReference type="NCBI Taxonomy" id="1817768"/>
    <lineage>
        <taxon>Bacteria</taxon>
        <taxon>Pseudomonadati</taxon>
        <taxon>Pseudomonadota</taxon>
        <taxon>Candidatus Muproteobacteria</taxon>
    </lineage>
</organism>
<evidence type="ECO:0000313" key="2">
    <source>
        <dbReference type="Proteomes" id="UP000179037"/>
    </source>
</evidence>
<dbReference type="Pfam" id="PF06097">
    <property type="entry name" value="DUF945"/>
    <property type="match status" value="1"/>
</dbReference>
<sequence length="471" mass="51700">MKKIVLATVLTLAVTLVPIALALPFWFGLETEKTYTAMLDQLSRNSGLRFTGKNYERGWLSSTAETVIRHPEASFEIVANHRIHHGPLPLDRVMEGKWRLAQAHITSQIHLGAPGKENASALPSLSAATTFHFNGAGSVHAEMPPVKKTGAQGQLVDWRGMGMDVTFDREWKKIRLEAQLPALTLATPGKQGELSLSNLSLRSDMHEGTAGYFFGDAAVSAGQLEFGSATERVSLQELEVSTSARPAGDNVNMIIRYQLGEARTRDERFGPGQLVMEIRHLDAGALMKFKNEVDGIYRGKLPAPQAAMMVAGKAMELIGTLAKKAPELEITRLSFKTPAGEIGGRAKFVLDGRKTDLTQNPMKLVTSLAGDVEISIPATVVKKLLAPQIRHDIEAYREGGALSEEEMAKLDPEKMAEIVDRVFPRYLAHNEFTRHLVEENGAYKLTLTIRQGQMLVNGKPWHLPTRAAVTL</sequence>
<comment type="caution">
    <text evidence="1">The sequence shown here is derived from an EMBL/GenBank/DDBJ whole genome shotgun (WGS) entry which is preliminary data.</text>
</comment>
<proteinExistence type="predicted"/>
<evidence type="ECO:0000313" key="1">
    <source>
        <dbReference type="EMBL" id="OGI51221.1"/>
    </source>
</evidence>
<dbReference type="STRING" id="1817768.A3A87_06460"/>
<accession>A0A1F6U1J4</accession>
<dbReference type="InterPro" id="IPR010352">
    <property type="entry name" value="DUF945"/>
</dbReference>
<dbReference type="AlphaFoldDB" id="A0A1F6U1J4"/>
<dbReference type="Proteomes" id="UP000179037">
    <property type="component" value="Unassembled WGS sequence"/>
</dbReference>
<gene>
    <name evidence="1" type="ORF">A3A87_06460</name>
</gene>
<dbReference type="EMBL" id="MFTC01000047">
    <property type="protein sequence ID" value="OGI51221.1"/>
    <property type="molecule type" value="Genomic_DNA"/>
</dbReference>
<evidence type="ECO:0008006" key="3">
    <source>
        <dbReference type="Google" id="ProtNLM"/>
    </source>
</evidence>
<reference evidence="1 2" key="1">
    <citation type="journal article" date="2016" name="Nat. Commun.">
        <title>Thousands of microbial genomes shed light on interconnected biogeochemical processes in an aquifer system.</title>
        <authorList>
            <person name="Anantharaman K."/>
            <person name="Brown C.T."/>
            <person name="Hug L.A."/>
            <person name="Sharon I."/>
            <person name="Castelle C.J."/>
            <person name="Probst A.J."/>
            <person name="Thomas B.C."/>
            <person name="Singh A."/>
            <person name="Wilkins M.J."/>
            <person name="Karaoz U."/>
            <person name="Brodie E.L."/>
            <person name="Williams K.H."/>
            <person name="Hubbard S.S."/>
            <person name="Banfield J.F."/>
        </authorList>
    </citation>
    <scope>NUCLEOTIDE SEQUENCE [LARGE SCALE GENOMIC DNA]</scope>
</reference>
<protein>
    <recommendedName>
        <fullName evidence="3">DUF945 domain-containing protein</fullName>
    </recommendedName>
</protein>
<name>A0A1F6U1J4_9PROT</name>